<dbReference type="EMBL" id="JADILV010000017">
    <property type="protein sequence ID" value="MBO8482959.1"/>
    <property type="molecule type" value="Genomic_DNA"/>
</dbReference>
<feature type="domain" description="SusD-like N-terminal" evidence="9">
    <location>
        <begin position="96"/>
        <end position="250"/>
    </location>
</feature>
<dbReference type="Proteomes" id="UP000725002">
    <property type="component" value="Unassembled WGS sequence"/>
</dbReference>
<evidence type="ECO:0000256" key="2">
    <source>
        <dbReference type="ARBA" id="ARBA00006275"/>
    </source>
</evidence>
<evidence type="ECO:0000256" key="6">
    <source>
        <dbReference type="SAM" id="MobiDB-lite"/>
    </source>
</evidence>
<comment type="caution">
    <text evidence="10">The sequence shown here is derived from an EMBL/GenBank/DDBJ whole genome shotgun (WGS) entry which is preliminary data.</text>
</comment>
<proteinExistence type="inferred from homology"/>
<reference evidence="10" key="2">
    <citation type="journal article" date="2021" name="PeerJ">
        <title>Extensive microbial diversity within the chicken gut microbiome revealed by metagenomics and culture.</title>
        <authorList>
            <person name="Gilroy R."/>
            <person name="Ravi A."/>
            <person name="Getino M."/>
            <person name="Pursley I."/>
            <person name="Horton D.L."/>
            <person name="Alikhan N.F."/>
            <person name="Baker D."/>
            <person name="Gharbi K."/>
            <person name="Hall N."/>
            <person name="Watson M."/>
            <person name="Adriaenssens E.M."/>
            <person name="Foster-Nyarko E."/>
            <person name="Jarju S."/>
            <person name="Secka A."/>
            <person name="Antonio M."/>
            <person name="Oren A."/>
            <person name="Chaudhuri R.R."/>
            <person name="La Ragione R."/>
            <person name="Hildebrand F."/>
            <person name="Pallen M.J."/>
        </authorList>
    </citation>
    <scope>NUCLEOTIDE SEQUENCE</scope>
    <source>
        <strain evidence="10">G3-8215</strain>
    </source>
</reference>
<reference evidence="10" key="1">
    <citation type="submission" date="2020-10" db="EMBL/GenBank/DDBJ databases">
        <authorList>
            <person name="Gilroy R."/>
        </authorList>
    </citation>
    <scope>NUCLEOTIDE SEQUENCE</scope>
    <source>
        <strain evidence="10">G3-8215</strain>
    </source>
</reference>
<evidence type="ECO:0000259" key="9">
    <source>
        <dbReference type="Pfam" id="PF14322"/>
    </source>
</evidence>
<dbReference type="GO" id="GO:0009279">
    <property type="term" value="C:cell outer membrane"/>
    <property type="evidence" value="ECO:0007669"/>
    <property type="project" value="UniProtKB-SubCell"/>
</dbReference>
<feature type="signal peptide" evidence="7">
    <location>
        <begin position="1"/>
        <end position="19"/>
    </location>
</feature>
<protein>
    <submittedName>
        <fullName evidence="10">RagB/SusD family nutrient uptake outer membrane protein</fullName>
    </submittedName>
</protein>
<name>A0A940DQX8_9BACT</name>
<comment type="subcellular location">
    <subcellularLocation>
        <location evidence="1">Cell outer membrane</location>
    </subcellularLocation>
</comment>
<keyword evidence="3 7" id="KW-0732">Signal</keyword>
<dbReference type="SUPFAM" id="SSF48452">
    <property type="entry name" value="TPR-like"/>
    <property type="match status" value="1"/>
</dbReference>
<evidence type="ECO:0000256" key="5">
    <source>
        <dbReference type="ARBA" id="ARBA00023237"/>
    </source>
</evidence>
<sequence length="558" mass="62410">MKKIFVRTIALFAAVLPVAGCIEETFPVGSTLTESQVEGADDPLTKQVGAITAALHSFNTAGYYSAYGEHTDFGLPSIHIMTESMLEDLVACGEPNYSHYYAWSSNQAQGDAYIYCAYYWDCYYAWIFAANKVIGSISDPETADAATKAALGQAYAYRAMFYLDLARLYEPKDNNYVPVPDEIKGLTVPIVTEKTTEEEAQNNPRATRETMYTFILSDLKNAETYLAGQAFSNAAPSLAAVYGLYARTYLEMAYWEDGKDQENFKQAAAYAQQAIEASGCTPMTQSQWEDPSRGFNSASASNSWILSIPVVSENISNVSSFTTWMSSEAIWAYGNLVQFGASKNMYDKIADNDFRKHSWFDPDGFDYYDYQIAGSQEEQEYLTNPLSPGCLQPYANLKFRTSQGAVSDYTTGGVGDHPLMRVEEMYFIQMEALLGQHNRQGAIEALNSFMQNYRITSGTYDCTGDAPSDELFLREMLFQKRVEFWGEGILIYDYKRLNQGITRGYEGSNHPASEMFNTNGRSPQWNIVITRGEFQSNTGITEALNNPDPSEQIPVWSN</sequence>
<evidence type="ECO:0000256" key="7">
    <source>
        <dbReference type="SAM" id="SignalP"/>
    </source>
</evidence>
<feature type="region of interest" description="Disordered" evidence="6">
    <location>
        <begin position="539"/>
        <end position="558"/>
    </location>
</feature>
<evidence type="ECO:0000256" key="1">
    <source>
        <dbReference type="ARBA" id="ARBA00004442"/>
    </source>
</evidence>
<feature type="domain" description="RagB/SusD" evidence="8">
    <location>
        <begin position="340"/>
        <end position="526"/>
    </location>
</feature>
<dbReference type="Gene3D" id="1.25.40.390">
    <property type="match status" value="1"/>
</dbReference>
<evidence type="ECO:0000313" key="11">
    <source>
        <dbReference type="Proteomes" id="UP000725002"/>
    </source>
</evidence>
<dbReference type="InterPro" id="IPR033985">
    <property type="entry name" value="SusD-like_N"/>
</dbReference>
<keyword evidence="4" id="KW-0472">Membrane</keyword>
<accession>A0A940DQX8</accession>
<dbReference type="Pfam" id="PF07980">
    <property type="entry name" value="SusD_RagB"/>
    <property type="match status" value="1"/>
</dbReference>
<evidence type="ECO:0000256" key="4">
    <source>
        <dbReference type="ARBA" id="ARBA00023136"/>
    </source>
</evidence>
<dbReference type="InterPro" id="IPR011990">
    <property type="entry name" value="TPR-like_helical_dom_sf"/>
</dbReference>
<feature type="chain" id="PRO_5037577283" evidence="7">
    <location>
        <begin position="20"/>
        <end position="558"/>
    </location>
</feature>
<dbReference type="Pfam" id="PF14322">
    <property type="entry name" value="SusD-like_3"/>
    <property type="match status" value="1"/>
</dbReference>
<evidence type="ECO:0000256" key="3">
    <source>
        <dbReference type="ARBA" id="ARBA00022729"/>
    </source>
</evidence>
<dbReference type="InterPro" id="IPR012944">
    <property type="entry name" value="SusD_RagB_dom"/>
</dbReference>
<evidence type="ECO:0000259" key="8">
    <source>
        <dbReference type="Pfam" id="PF07980"/>
    </source>
</evidence>
<evidence type="ECO:0000313" key="10">
    <source>
        <dbReference type="EMBL" id="MBO8482959.1"/>
    </source>
</evidence>
<keyword evidence="5" id="KW-0998">Cell outer membrane</keyword>
<comment type="similarity">
    <text evidence="2">Belongs to the SusD family.</text>
</comment>
<dbReference type="AlphaFoldDB" id="A0A940DQX8"/>
<gene>
    <name evidence="10" type="ORF">IAB75_02415</name>
</gene>
<organism evidence="10 11">
    <name type="scientific">Candidatus Cryptobacteroides avicola</name>
    <dbReference type="NCBI Taxonomy" id="2840757"/>
    <lineage>
        <taxon>Bacteria</taxon>
        <taxon>Pseudomonadati</taxon>
        <taxon>Bacteroidota</taxon>
        <taxon>Bacteroidia</taxon>
        <taxon>Bacteroidales</taxon>
        <taxon>Candidatus Cryptobacteroides</taxon>
    </lineage>
</organism>